<dbReference type="AlphaFoldDB" id="A0ABD0JF27"/>
<organism evidence="2 3">
    <name type="scientific">Batillaria attramentaria</name>
    <dbReference type="NCBI Taxonomy" id="370345"/>
    <lineage>
        <taxon>Eukaryota</taxon>
        <taxon>Metazoa</taxon>
        <taxon>Spiralia</taxon>
        <taxon>Lophotrochozoa</taxon>
        <taxon>Mollusca</taxon>
        <taxon>Gastropoda</taxon>
        <taxon>Caenogastropoda</taxon>
        <taxon>Sorbeoconcha</taxon>
        <taxon>Cerithioidea</taxon>
        <taxon>Batillariidae</taxon>
        <taxon>Batillaria</taxon>
    </lineage>
</organism>
<name>A0ABD0JF27_9CAEN</name>
<accession>A0ABD0JF27</accession>
<reference evidence="2 3" key="1">
    <citation type="journal article" date="2023" name="Sci. Data">
        <title>Genome assembly of the Korean intertidal mud-creeper Batillaria attramentaria.</title>
        <authorList>
            <person name="Patra A.K."/>
            <person name="Ho P.T."/>
            <person name="Jun S."/>
            <person name="Lee S.J."/>
            <person name="Kim Y."/>
            <person name="Won Y.J."/>
        </authorList>
    </citation>
    <scope>NUCLEOTIDE SEQUENCE [LARGE SCALE GENOMIC DNA]</scope>
    <source>
        <strain evidence="2">Wonlab-2016</strain>
    </source>
</reference>
<evidence type="ECO:0000256" key="1">
    <source>
        <dbReference type="SAM" id="Phobius"/>
    </source>
</evidence>
<keyword evidence="3" id="KW-1185">Reference proteome</keyword>
<keyword evidence="1" id="KW-0812">Transmembrane</keyword>
<sequence length="65" mass="7102">LLASMVDFVCVVTTDGISKFATSKDPDDVDTPALTQWCKGDYRVFLVYLTSTSFLSVFAVAKTSE</sequence>
<protein>
    <submittedName>
        <fullName evidence="2">Uncharacterized protein</fullName>
    </submittedName>
</protein>
<evidence type="ECO:0000313" key="3">
    <source>
        <dbReference type="Proteomes" id="UP001519460"/>
    </source>
</evidence>
<proteinExistence type="predicted"/>
<evidence type="ECO:0000313" key="2">
    <source>
        <dbReference type="EMBL" id="KAK7473494.1"/>
    </source>
</evidence>
<feature type="non-terminal residue" evidence="2">
    <location>
        <position position="1"/>
    </location>
</feature>
<dbReference type="Proteomes" id="UP001519460">
    <property type="component" value="Unassembled WGS sequence"/>
</dbReference>
<comment type="caution">
    <text evidence="2">The sequence shown here is derived from an EMBL/GenBank/DDBJ whole genome shotgun (WGS) entry which is preliminary data.</text>
</comment>
<keyword evidence="1" id="KW-0472">Membrane</keyword>
<feature type="transmembrane region" description="Helical" evidence="1">
    <location>
        <begin position="42"/>
        <end position="61"/>
    </location>
</feature>
<gene>
    <name evidence="2" type="ORF">BaRGS_00035281</name>
</gene>
<dbReference type="EMBL" id="JACVVK020000468">
    <property type="protein sequence ID" value="KAK7473494.1"/>
    <property type="molecule type" value="Genomic_DNA"/>
</dbReference>
<keyword evidence="1" id="KW-1133">Transmembrane helix</keyword>